<feature type="domain" description="SWIM-type" evidence="2">
    <location>
        <begin position="115"/>
        <end position="146"/>
    </location>
</feature>
<protein>
    <submittedName>
        <fullName evidence="3">SWIM zinc finger family protein</fullName>
    </submittedName>
</protein>
<dbReference type="Proteomes" id="UP000729733">
    <property type="component" value="Unassembled WGS sequence"/>
</dbReference>
<proteinExistence type="predicted"/>
<gene>
    <name evidence="3" type="ORF">I4641_04445</name>
</gene>
<dbReference type="PANTHER" id="PTHR38133">
    <property type="entry name" value="SLR1429 PROTEIN"/>
    <property type="match status" value="1"/>
</dbReference>
<comment type="caution">
    <text evidence="3">The sequence shown here is derived from an EMBL/GenBank/DDBJ whole genome shotgun (WGS) entry which is preliminary data.</text>
</comment>
<dbReference type="Pfam" id="PF04434">
    <property type="entry name" value="SWIM"/>
    <property type="match status" value="1"/>
</dbReference>
<evidence type="ECO:0000259" key="2">
    <source>
        <dbReference type="PROSITE" id="PS50966"/>
    </source>
</evidence>
<dbReference type="InterPro" id="IPR007527">
    <property type="entry name" value="Znf_SWIM"/>
</dbReference>
<dbReference type="AlphaFoldDB" id="A0A964BR08"/>
<dbReference type="PROSITE" id="PS50966">
    <property type="entry name" value="ZF_SWIM"/>
    <property type="match status" value="1"/>
</dbReference>
<keyword evidence="4" id="KW-1185">Reference proteome</keyword>
<organism evidence="3 4">
    <name type="scientific">Waterburya agarophytonicola KI4</name>
    <dbReference type="NCBI Taxonomy" id="2874699"/>
    <lineage>
        <taxon>Bacteria</taxon>
        <taxon>Bacillati</taxon>
        <taxon>Cyanobacteriota</taxon>
        <taxon>Cyanophyceae</taxon>
        <taxon>Pleurocapsales</taxon>
        <taxon>Hyellaceae</taxon>
        <taxon>Waterburya</taxon>
        <taxon>Waterburya agarophytonicola</taxon>
    </lineage>
</organism>
<dbReference type="EMBL" id="JADWDC010000007">
    <property type="protein sequence ID" value="MCC0176225.1"/>
    <property type="molecule type" value="Genomic_DNA"/>
</dbReference>
<dbReference type="RefSeq" id="WP_229639264.1">
    <property type="nucleotide sequence ID" value="NZ_JADWDC010000007.1"/>
</dbReference>
<dbReference type="PANTHER" id="PTHR38133:SF1">
    <property type="entry name" value="SLR1429 PROTEIN"/>
    <property type="match status" value="1"/>
</dbReference>
<evidence type="ECO:0000313" key="4">
    <source>
        <dbReference type="Proteomes" id="UP000729733"/>
    </source>
</evidence>
<dbReference type="GO" id="GO:0008270">
    <property type="term" value="F:zinc ion binding"/>
    <property type="evidence" value="ECO:0007669"/>
    <property type="project" value="UniProtKB-KW"/>
</dbReference>
<reference evidence="3" key="1">
    <citation type="journal article" date="2021" name="Antonie Van Leeuwenhoek">
        <title>Draft genome and description of Waterburya agarophytonicola gen. nov. sp. nov. (Pleurocapsales, Cyanobacteria): a seaweed symbiont.</title>
        <authorList>
            <person name="Bonthond G."/>
            <person name="Shalygin S."/>
            <person name="Bayer T."/>
            <person name="Weinberger F."/>
        </authorList>
    </citation>
    <scope>NUCLEOTIDE SEQUENCE</scope>
    <source>
        <strain evidence="3">KI4</strain>
    </source>
</reference>
<accession>A0A964BR08</accession>
<name>A0A964BR08_9CYAN</name>
<keyword evidence="1" id="KW-0479">Metal-binding</keyword>
<keyword evidence="1" id="KW-0863">Zinc-finger</keyword>
<keyword evidence="1" id="KW-0862">Zinc</keyword>
<evidence type="ECO:0000256" key="1">
    <source>
        <dbReference type="PROSITE-ProRule" id="PRU00325"/>
    </source>
</evidence>
<sequence>MTNFEVEKQEWWVERWLDLLNSYRFKKRLERGRSYAREGNVLTMDFADSKAKATVQGSDAEPYRVSISLDSFSKEDWNFAIAKMSEKAVFTAQLLAGEMPESIEAVFTKSGLSLFPFTLNEVRSRCSCPDKANPCKHIAAVYYQLGDRFSEDPFIIFQLRGRTKSQIIERLRQIRSQAAVAQPVDPTATAIVNAATNAGDKTSATVKGFWQYNEPLESSLVAIVPPSEQKNVLDILGKMPLPPDESEAVQQYLKEIYQNTGQQALMSALNRA</sequence>
<evidence type="ECO:0000313" key="3">
    <source>
        <dbReference type="EMBL" id="MCC0176225.1"/>
    </source>
</evidence>